<dbReference type="InterPro" id="IPR025991">
    <property type="entry name" value="Chemoreceptor_zinc-bind_dom"/>
</dbReference>
<feature type="coiled-coil region" evidence="3">
    <location>
        <begin position="347"/>
        <end position="378"/>
    </location>
</feature>
<dbReference type="KEGG" id="dap:Dacet_2724"/>
<reference evidence="6 7" key="1">
    <citation type="journal article" date="2010" name="Stand. Genomic Sci.">
        <title>Complete genome sequence of Denitrovibrio acetiphilus type strain (N2460).</title>
        <authorList>
            <person name="Kiss H."/>
            <person name="Lang E."/>
            <person name="Lapidus A."/>
            <person name="Copeland A."/>
            <person name="Nolan M."/>
            <person name="Glavina Del Rio T."/>
            <person name="Chen F."/>
            <person name="Lucas S."/>
            <person name="Tice H."/>
            <person name="Cheng J.F."/>
            <person name="Han C."/>
            <person name="Goodwin L."/>
            <person name="Pitluck S."/>
            <person name="Liolios K."/>
            <person name="Pati A."/>
            <person name="Ivanova N."/>
            <person name="Mavromatis K."/>
            <person name="Chen A."/>
            <person name="Palaniappan K."/>
            <person name="Land M."/>
            <person name="Hauser L."/>
            <person name="Chang Y.J."/>
            <person name="Jeffries C.D."/>
            <person name="Detter J.C."/>
            <person name="Brettin T."/>
            <person name="Spring S."/>
            <person name="Rohde M."/>
            <person name="Goker M."/>
            <person name="Woyke T."/>
            <person name="Bristow J."/>
            <person name="Eisen J.A."/>
            <person name="Markowitz V."/>
            <person name="Hugenholtz P."/>
            <person name="Kyrpides N.C."/>
            <person name="Klenk H.P."/>
        </authorList>
    </citation>
    <scope>NUCLEOTIDE SEQUENCE [LARGE SCALE GENOMIC DNA]</scope>
    <source>
        <strain evidence="7">DSM 12809 / NBRC 114555 / N2460</strain>
    </source>
</reference>
<evidence type="ECO:0000256" key="4">
    <source>
        <dbReference type="SAM" id="MobiDB-lite"/>
    </source>
</evidence>
<sequence length="746" mass="81270">MKKLAKPSSLEGRTGIVRKDGEDLLKRRDDSKRQVAEKARARTLAKQQTNAERLATASEEMASAIEQASSASGQLNASMDEVSAASSQASTSAEGIKNDTIALEIDAKNVLTTSIEYEKSTAELISRVGATVDAANDLKESVQSTTDKVEESTQLVDQLKEKADSIGQIVQVVTKIADQTNLLALNAAIEAARAGEHGKGFAVVADEVRTLAEVSEKSAKNIKSVIDISLEQVTQVVGKVDSFLLLSRTNLFKADFISKQCTTVRSHTDEIGVEVEKVKLGSQSISDESSKSMDLVSRLASSAEQNAAASEEVGKFTGEQSKAFSELTIAAQELAEMSDELKHSTDIAKSSEEVAAAAEELSSTIEELNASADEVLKAIDQMDIGTSEIFEEIAGITREFNIISDYLSNGQESWDIIMKLGKLVDDALEEIKALDHIVFINQLEESLNNNKPFMGQLDPTKCAFGAWYETYKPGTGKEEKAYEFIREPHNHVHLGAAEIVELMKSGKMQDAREVFSHKVKPSVDQFKGHFRDFRHGIELVVKGFVGSINNLREVHDEVALLNKSFGNIRKIVDTITNVAIQTNMLAVSGNIEAARSGEYGRGFSVVAADIRALANESADNADRMKDILDEMYERVVNFQNELAEITALIRVQIEKSQSAVDNLVNVVRIRKHLIDLREKCANYVESGAVKVETVRVACQQGLEAAENLKSLSDEAKTAADEQVKGLQEIAAASEEVASLADEMQVF</sequence>
<dbReference type="AlphaFoldDB" id="D4H5N7"/>
<evidence type="ECO:0000313" key="6">
    <source>
        <dbReference type="EMBL" id="ADD69478.1"/>
    </source>
</evidence>
<keyword evidence="3" id="KW-0175">Coiled coil</keyword>
<dbReference type="HOGENOM" id="CLU_426331_0_0_0"/>
<dbReference type="EMBL" id="CP001968">
    <property type="protein sequence ID" value="ADD69478.1"/>
    <property type="molecule type" value="Genomic_DNA"/>
</dbReference>
<dbReference type="Pfam" id="PF13682">
    <property type="entry name" value="CZB"/>
    <property type="match status" value="1"/>
</dbReference>
<name>D4H5N7_DENA2</name>
<dbReference type="GO" id="GO:0007165">
    <property type="term" value="P:signal transduction"/>
    <property type="evidence" value="ECO:0007669"/>
    <property type="project" value="UniProtKB-KW"/>
</dbReference>
<feature type="coiled-coil region" evidence="3">
    <location>
        <begin position="621"/>
        <end position="648"/>
    </location>
</feature>
<dbReference type="PaxDb" id="522772-Dacet_2724"/>
<keyword evidence="1 2" id="KW-0807">Transducer</keyword>
<feature type="domain" description="Methyl-accepting transducer" evidence="5">
    <location>
        <begin position="50"/>
        <end position="321"/>
    </location>
</feature>
<evidence type="ECO:0000256" key="3">
    <source>
        <dbReference type="SAM" id="Coils"/>
    </source>
</evidence>
<proteinExistence type="predicted"/>
<dbReference type="SMART" id="SM00283">
    <property type="entry name" value="MA"/>
    <property type="match status" value="2"/>
</dbReference>
<dbReference type="PANTHER" id="PTHR32089">
    <property type="entry name" value="METHYL-ACCEPTING CHEMOTAXIS PROTEIN MCPB"/>
    <property type="match status" value="1"/>
</dbReference>
<dbReference type="GO" id="GO:0016020">
    <property type="term" value="C:membrane"/>
    <property type="evidence" value="ECO:0007669"/>
    <property type="project" value="InterPro"/>
</dbReference>
<evidence type="ECO:0000256" key="1">
    <source>
        <dbReference type="ARBA" id="ARBA00023224"/>
    </source>
</evidence>
<dbReference type="InterPro" id="IPR004089">
    <property type="entry name" value="MCPsignal_dom"/>
</dbReference>
<feature type="domain" description="Methyl-accepting transducer" evidence="5">
    <location>
        <begin position="551"/>
        <end position="737"/>
    </location>
</feature>
<accession>D4H5N7</accession>
<dbReference type="Pfam" id="PF00015">
    <property type="entry name" value="MCPsignal"/>
    <property type="match status" value="2"/>
</dbReference>
<dbReference type="Gene3D" id="1.20.120.30">
    <property type="entry name" value="Aspartate receptor, ligand-binding domain"/>
    <property type="match status" value="1"/>
</dbReference>
<protein>
    <submittedName>
        <fullName evidence="6">Methyl-accepting chemotaxis sensory transducer</fullName>
    </submittedName>
</protein>
<dbReference type="Gene3D" id="6.10.250.3200">
    <property type="match status" value="1"/>
</dbReference>
<dbReference type="PROSITE" id="PS50111">
    <property type="entry name" value="CHEMOTAXIS_TRANSDUC_2"/>
    <property type="match status" value="2"/>
</dbReference>
<evidence type="ECO:0000256" key="2">
    <source>
        <dbReference type="PROSITE-ProRule" id="PRU00284"/>
    </source>
</evidence>
<organism evidence="6 7">
    <name type="scientific">Denitrovibrio acetiphilus (strain DSM 12809 / NBRC 114555 / N2460)</name>
    <dbReference type="NCBI Taxonomy" id="522772"/>
    <lineage>
        <taxon>Bacteria</taxon>
        <taxon>Pseudomonadati</taxon>
        <taxon>Deferribacterota</taxon>
        <taxon>Deferribacteres</taxon>
        <taxon>Deferribacterales</taxon>
        <taxon>Geovibrionaceae</taxon>
        <taxon>Denitrovibrio</taxon>
    </lineage>
</organism>
<evidence type="ECO:0000259" key="5">
    <source>
        <dbReference type="PROSITE" id="PS50111"/>
    </source>
</evidence>
<gene>
    <name evidence="6" type="ordered locus">Dacet_2724</name>
</gene>
<dbReference type="InParanoid" id="D4H5N7"/>
<feature type="region of interest" description="Disordered" evidence="4">
    <location>
        <begin position="1"/>
        <end position="58"/>
    </location>
</feature>
<dbReference type="eggNOG" id="COG0840">
    <property type="taxonomic scope" value="Bacteria"/>
</dbReference>
<dbReference type="STRING" id="522772.Dacet_2724"/>
<feature type="compositionally biased region" description="Basic and acidic residues" evidence="4">
    <location>
        <begin position="17"/>
        <end position="40"/>
    </location>
</feature>
<dbReference type="RefSeq" id="WP_013011971.1">
    <property type="nucleotide sequence ID" value="NC_013943.1"/>
</dbReference>
<evidence type="ECO:0000313" key="7">
    <source>
        <dbReference type="Proteomes" id="UP000002012"/>
    </source>
</evidence>
<keyword evidence="7" id="KW-1185">Reference proteome</keyword>
<dbReference type="SUPFAM" id="SSF58104">
    <property type="entry name" value="Methyl-accepting chemotaxis protein (MCP) signaling domain"/>
    <property type="match status" value="2"/>
</dbReference>
<dbReference type="Proteomes" id="UP000002012">
    <property type="component" value="Chromosome"/>
</dbReference>
<dbReference type="PANTHER" id="PTHR32089:SF112">
    <property type="entry name" value="LYSOZYME-LIKE PROTEIN-RELATED"/>
    <property type="match status" value="1"/>
</dbReference>
<dbReference type="Gene3D" id="1.10.287.950">
    <property type="entry name" value="Methyl-accepting chemotaxis protein"/>
    <property type="match status" value="1"/>
</dbReference>